<comment type="caution">
    <text evidence="5">The sequence shown here is derived from an EMBL/GenBank/DDBJ whole genome shotgun (WGS) entry which is preliminary data.</text>
</comment>
<dbReference type="PANTHER" id="PTHR30483:SF6">
    <property type="entry name" value="PERIPLASMIC BINDING PROTEIN OF ABC TRANSPORTER FOR NATURAL AMINO ACIDS"/>
    <property type="match status" value="1"/>
</dbReference>
<dbReference type="EMBL" id="NHRY01000087">
    <property type="protein sequence ID" value="PPQ34819.1"/>
    <property type="molecule type" value="Genomic_DNA"/>
</dbReference>
<dbReference type="GO" id="GO:0006865">
    <property type="term" value="P:amino acid transport"/>
    <property type="evidence" value="ECO:0007669"/>
    <property type="project" value="UniProtKB-KW"/>
</dbReference>
<evidence type="ECO:0000256" key="2">
    <source>
        <dbReference type="ARBA" id="ARBA00022729"/>
    </source>
</evidence>
<sequence>MQHIISRRAALGLGLATAADVAWPGRAGADQSSAANRIIRIGVLTDMAGTYSALTGQGSVLGAQLAIDDFSRLHPGIKVELLSADMQLKPDVALSIAGDWFDAQGVDLLTDLPLSSAAIAVGEMAKAKDKLAIFTGAASSILTGERCGPNHLHWAYDTWSVPHAIVESTVKEGGDTWFFITADYAFGQQLERDSAGFVTRAGGKVLGSTRYPFPGTTDFSSFLLSAKASGAKVIGLANGGVDSENCVKQAAEFGIMAGGQRVVGVGLLLNDILSIGLPAAQGVRLAEPYYWDLNDGTRAFGRRFQARSVGHAMPNSAQAGQYSAVSHYLKAVAAMGPEKAKVSGRATLAQMREIPVEDVIFGKSTIREDGRVIHPMYLFEAKSPAQSKQTWDLVRLQDTIPADRAFRPINEGGCPMIHA</sequence>
<dbReference type="OrthoDB" id="7237299at2"/>
<proteinExistence type="inferred from homology"/>
<evidence type="ECO:0000313" key="6">
    <source>
        <dbReference type="Proteomes" id="UP000239724"/>
    </source>
</evidence>
<dbReference type="PANTHER" id="PTHR30483">
    <property type="entry name" value="LEUCINE-SPECIFIC-BINDING PROTEIN"/>
    <property type="match status" value="1"/>
</dbReference>
<dbReference type="CDD" id="cd06327">
    <property type="entry name" value="PBP1_SBP-like"/>
    <property type="match status" value="1"/>
</dbReference>
<dbReference type="InterPro" id="IPR028081">
    <property type="entry name" value="Leu-bd"/>
</dbReference>
<evidence type="ECO:0000256" key="3">
    <source>
        <dbReference type="ARBA" id="ARBA00022970"/>
    </source>
</evidence>
<accession>A0A2S6NJ88</accession>
<keyword evidence="6" id="KW-1185">Reference proteome</keyword>
<evidence type="ECO:0000259" key="4">
    <source>
        <dbReference type="Pfam" id="PF13458"/>
    </source>
</evidence>
<evidence type="ECO:0000313" key="5">
    <source>
        <dbReference type="EMBL" id="PPQ34819.1"/>
    </source>
</evidence>
<comment type="similarity">
    <text evidence="1">Belongs to the leucine-binding protein family.</text>
</comment>
<dbReference type="Gene3D" id="3.40.50.2300">
    <property type="match status" value="2"/>
</dbReference>
<dbReference type="Proteomes" id="UP000239724">
    <property type="component" value="Unassembled WGS sequence"/>
</dbReference>
<dbReference type="PROSITE" id="PS51318">
    <property type="entry name" value="TAT"/>
    <property type="match status" value="1"/>
</dbReference>
<organism evidence="5 6">
    <name type="scientific">Rhodopila globiformis</name>
    <name type="common">Rhodopseudomonas globiformis</name>
    <dbReference type="NCBI Taxonomy" id="1071"/>
    <lineage>
        <taxon>Bacteria</taxon>
        <taxon>Pseudomonadati</taxon>
        <taxon>Pseudomonadota</taxon>
        <taxon>Alphaproteobacteria</taxon>
        <taxon>Acetobacterales</taxon>
        <taxon>Acetobacteraceae</taxon>
        <taxon>Rhodopila</taxon>
    </lineage>
</organism>
<name>A0A2S6NJ88_RHOGL</name>
<keyword evidence="2" id="KW-0732">Signal</keyword>
<feature type="domain" description="Leucine-binding protein" evidence="4">
    <location>
        <begin position="39"/>
        <end position="382"/>
    </location>
</feature>
<keyword evidence="3" id="KW-0029">Amino-acid transport</keyword>
<dbReference type="InterPro" id="IPR028082">
    <property type="entry name" value="Peripla_BP_I"/>
</dbReference>
<dbReference type="AlphaFoldDB" id="A0A2S6NJ88"/>
<dbReference type="Pfam" id="PF13458">
    <property type="entry name" value="Peripla_BP_6"/>
    <property type="match status" value="1"/>
</dbReference>
<dbReference type="SUPFAM" id="SSF53822">
    <property type="entry name" value="Periplasmic binding protein-like I"/>
    <property type="match status" value="1"/>
</dbReference>
<keyword evidence="3" id="KW-0813">Transport</keyword>
<protein>
    <submittedName>
        <fullName evidence="5">ABC transporter permease</fullName>
    </submittedName>
</protein>
<reference evidence="5 6" key="1">
    <citation type="journal article" date="2018" name="Arch. Microbiol.">
        <title>New insights into the metabolic potential of the phototrophic purple bacterium Rhodopila globiformis DSM 161(T) from its draft genome sequence and evidence for a vanadium-dependent nitrogenase.</title>
        <authorList>
            <person name="Imhoff J.F."/>
            <person name="Rahn T."/>
            <person name="Kunzel S."/>
            <person name="Neulinger S.C."/>
        </authorList>
    </citation>
    <scope>NUCLEOTIDE SEQUENCE [LARGE SCALE GENOMIC DNA]</scope>
    <source>
        <strain evidence="5 6">DSM 161</strain>
    </source>
</reference>
<gene>
    <name evidence="5" type="ORF">CCS01_09545</name>
</gene>
<dbReference type="InterPro" id="IPR006311">
    <property type="entry name" value="TAT_signal"/>
</dbReference>
<dbReference type="InterPro" id="IPR051010">
    <property type="entry name" value="BCAA_transport"/>
</dbReference>
<evidence type="ECO:0000256" key="1">
    <source>
        <dbReference type="ARBA" id="ARBA00010062"/>
    </source>
</evidence>
<dbReference type="RefSeq" id="WP_104518622.1">
    <property type="nucleotide sequence ID" value="NZ_NHRY01000087.1"/>
</dbReference>